<dbReference type="OrthoDB" id="9909019at2759"/>
<accession>A0A2Z6LUZ2</accession>
<gene>
    <name evidence="1" type="ORF">TSUD_235080</name>
</gene>
<reference evidence="2" key="1">
    <citation type="journal article" date="2017" name="Front. Plant Sci.">
        <title>Climate Clever Clovers: New Paradigm to Reduce the Environmental Footprint of Ruminants by Breeding Low Methanogenic Forages Utilizing Haplotype Variation.</title>
        <authorList>
            <person name="Kaur P."/>
            <person name="Appels R."/>
            <person name="Bayer P.E."/>
            <person name="Keeble-Gagnere G."/>
            <person name="Wang J."/>
            <person name="Hirakawa H."/>
            <person name="Shirasawa K."/>
            <person name="Vercoe P."/>
            <person name="Stefanova K."/>
            <person name="Durmic Z."/>
            <person name="Nichols P."/>
            <person name="Revell C."/>
            <person name="Isobe S.N."/>
            <person name="Edwards D."/>
            <person name="Erskine W."/>
        </authorList>
    </citation>
    <scope>NUCLEOTIDE SEQUENCE [LARGE SCALE GENOMIC DNA]</scope>
    <source>
        <strain evidence="2">cv. Daliak</strain>
    </source>
</reference>
<keyword evidence="2" id="KW-1185">Reference proteome</keyword>
<protein>
    <submittedName>
        <fullName evidence="1">Uncharacterized protein</fullName>
    </submittedName>
</protein>
<dbReference type="AlphaFoldDB" id="A0A2Z6LUZ2"/>
<organism evidence="1 2">
    <name type="scientific">Trifolium subterraneum</name>
    <name type="common">Subterranean clover</name>
    <dbReference type="NCBI Taxonomy" id="3900"/>
    <lineage>
        <taxon>Eukaryota</taxon>
        <taxon>Viridiplantae</taxon>
        <taxon>Streptophyta</taxon>
        <taxon>Embryophyta</taxon>
        <taxon>Tracheophyta</taxon>
        <taxon>Spermatophyta</taxon>
        <taxon>Magnoliopsida</taxon>
        <taxon>eudicotyledons</taxon>
        <taxon>Gunneridae</taxon>
        <taxon>Pentapetalae</taxon>
        <taxon>rosids</taxon>
        <taxon>fabids</taxon>
        <taxon>Fabales</taxon>
        <taxon>Fabaceae</taxon>
        <taxon>Papilionoideae</taxon>
        <taxon>50 kb inversion clade</taxon>
        <taxon>NPAAA clade</taxon>
        <taxon>Hologalegina</taxon>
        <taxon>IRL clade</taxon>
        <taxon>Trifolieae</taxon>
        <taxon>Trifolium</taxon>
    </lineage>
</organism>
<dbReference type="Proteomes" id="UP000242715">
    <property type="component" value="Unassembled WGS sequence"/>
</dbReference>
<evidence type="ECO:0000313" key="2">
    <source>
        <dbReference type="Proteomes" id="UP000242715"/>
    </source>
</evidence>
<dbReference type="EMBL" id="DF973251">
    <property type="protein sequence ID" value="GAU22686.1"/>
    <property type="molecule type" value="Genomic_DNA"/>
</dbReference>
<evidence type="ECO:0000313" key="1">
    <source>
        <dbReference type="EMBL" id="GAU22686.1"/>
    </source>
</evidence>
<proteinExistence type="predicted"/>
<sequence length="113" mass="13136">MLFLLSYTLALYLHNVDFIVKHPGSTQPITSLFLSFYSYLIVTNQTTYELVRRRRIPYLRAIPERVHPFSKGVCINLRNFCCSPGLERIPTPQEIEEKSRPYTCSDLATCRCC</sequence>
<name>A0A2Z6LUZ2_TRISU</name>